<dbReference type="EMBL" id="CM000641">
    <property type="protein sequence ID" value="EED92828.1"/>
    <property type="molecule type" value="Genomic_DNA"/>
</dbReference>
<organism evidence="1 2">
    <name type="scientific">Thalassiosira pseudonana</name>
    <name type="common">Marine diatom</name>
    <name type="synonym">Cyclotella nana</name>
    <dbReference type="NCBI Taxonomy" id="35128"/>
    <lineage>
        <taxon>Eukaryota</taxon>
        <taxon>Sar</taxon>
        <taxon>Stramenopiles</taxon>
        <taxon>Ochrophyta</taxon>
        <taxon>Bacillariophyta</taxon>
        <taxon>Coscinodiscophyceae</taxon>
        <taxon>Thalassiosirophycidae</taxon>
        <taxon>Thalassiosirales</taxon>
        <taxon>Thalassiosiraceae</taxon>
        <taxon>Thalassiosira</taxon>
    </lineage>
</organism>
<protein>
    <submittedName>
        <fullName evidence="1">Uncharacterized protein</fullName>
    </submittedName>
</protein>
<dbReference type="InParanoid" id="B8BZ59"/>
<dbReference type="AlphaFoldDB" id="B8BZ59"/>
<dbReference type="KEGG" id="tps:THAPSDRAFT_4395"/>
<dbReference type="eggNOG" id="ENOG502R10J">
    <property type="taxonomic scope" value="Eukaryota"/>
</dbReference>
<dbReference type="PaxDb" id="35128-Thaps4395"/>
<keyword evidence="2" id="KW-1185">Reference proteome</keyword>
<reference evidence="1 2" key="1">
    <citation type="journal article" date="2004" name="Science">
        <title>The genome of the diatom Thalassiosira pseudonana: ecology, evolution, and metabolism.</title>
        <authorList>
            <person name="Armbrust E.V."/>
            <person name="Berges J.A."/>
            <person name="Bowler C."/>
            <person name="Green B.R."/>
            <person name="Martinez D."/>
            <person name="Putnam N.H."/>
            <person name="Zhou S."/>
            <person name="Allen A.E."/>
            <person name="Apt K.E."/>
            <person name="Bechner M."/>
            <person name="Brzezinski M.A."/>
            <person name="Chaal B.K."/>
            <person name="Chiovitti A."/>
            <person name="Davis A.K."/>
            <person name="Demarest M.S."/>
            <person name="Detter J.C."/>
            <person name="Glavina T."/>
            <person name="Goodstein D."/>
            <person name="Hadi M.Z."/>
            <person name="Hellsten U."/>
            <person name="Hildebrand M."/>
            <person name="Jenkins B.D."/>
            <person name="Jurka J."/>
            <person name="Kapitonov V.V."/>
            <person name="Kroger N."/>
            <person name="Lau W.W."/>
            <person name="Lane T.W."/>
            <person name="Larimer F.W."/>
            <person name="Lippmeier J.C."/>
            <person name="Lucas S."/>
            <person name="Medina M."/>
            <person name="Montsant A."/>
            <person name="Obornik M."/>
            <person name="Parker M.S."/>
            <person name="Palenik B."/>
            <person name="Pazour G.J."/>
            <person name="Richardson P.M."/>
            <person name="Rynearson T.A."/>
            <person name="Saito M.A."/>
            <person name="Schwartz D.C."/>
            <person name="Thamatrakoln K."/>
            <person name="Valentin K."/>
            <person name="Vardi A."/>
            <person name="Wilkerson F.P."/>
            <person name="Rokhsar D.S."/>
        </authorList>
    </citation>
    <scope>NUCLEOTIDE SEQUENCE [LARGE SCALE GENOMIC DNA]</scope>
    <source>
        <strain evidence="1 2">CCMP1335</strain>
    </source>
</reference>
<name>B8BZ59_THAPS</name>
<reference evidence="1 2" key="2">
    <citation type="journal article" date="2008" name="Nature">
        <title>The Phaeodactylum genome reveals the evolutionary history of diatom genomes.</title>
        <authorList>
            <person name="Bowler C."/>
            <person name="Allen A.E."/>
            <person name="Badger J.H."/>
            <person name="Grimwood J."/>
            <person name="Jabbari K."/>
            <person name="Kuo A."/>
            <person name="Maheswari U."/>
            <person name="Martens C."/>
            <person name="Maumus F."/>
            <person name="Otillar R.P."/>
            <person name="Rayko E."/>
            <person name="Salamov A."/>
            <person name="Vandepoele K."/>
            <person name="Beszteri B."/>
            <person name="Gruber A."/>
            <person name="Heijde M."/>
            <person name="Katinka M."/>
            <person name="Mock T."/>
            <person name="Valentin K."/>
            <person name="Verret F."/>
            <person name="Berges J.A."/>
            <person name="Brownlee C."/>
            <person name="Cadoret J.P."/>
            <person name="Chiovitti A."/>
            <person name="Choi C.J."/>
            <person name="Coesel S."/>
            <person name="De Martino A."/>
            <person name="Detter J.C."/>
            <person name="Durkin C."/>
            <person name="Falciatore A."/>
            <person name="Fournet J."/>
            <person name="Haruta M."/>
            <person name="Huysman M.J."/>
            <person name="Jenkins B.D."/>
            <person name="Jiroutova K."/>
            <person name="Jorgensen R.E."/>
            <person name="Joubert Y."/>
            <person name="Kaplan A."/>
            <person name="Kroger N."/>
            <person name="Kroth P.G."/>
            <person name="La Roche J."/>
            <person name="Lindquist E."/>
            <person name="Lommer M."/>
            <person name="Martin-Jezequel V."/>
            <person name="Lopez P.J."/>
            <person name="Lucas S."/>
            <person name="Mangogna M."/>
            <person name="McGinnis K."/>
            <person name="Medlin L.K."/>
            <person name="Montsant A."/>
            <person name="Oudot-Le Secq M.P."/>
            <person name="Napoli C."/>
            <person name="Obornik M."/>
            <person name="Parker M.S."/>
            <person name="Petit J.L."/>
            <person name="Porcel B.M."/>
            <person name="Poulsen N."/>
            <person name="Robison M."/>
            <person name="Rychlewski L."/>
            <person name="Rynearson T.A."/>
            <person name="Schmutz J."/>
            <person name="Shapiro H."/>
            <person name="Siaut M."/>
            <person name="Stanley M."/>
            <person name="Sussman M.R."/>
            <person name="Taylor A.R."/>
            <person name="Vardi A."/>
            <person name="von Dassow P."/>
            <person name="Vyverman W."/>
            <person name="Willis A."/>
            <person name="Wyrwicz L.S."/>
            <person name="Rokhsar D.S."/>
            <person name="Weissenbach J."/>
            <person name="Armbrust E.V."/>
            <person name="Green B.R."/>
            <person name="Van de Peer Y."/>
            <person name="Grigoriev I.V."/>
        </authorList>
    </citation>
    <scope>NUCLEOTIDE SEQUENCE [LARGE SCALE GENOMIC DNA]</scope>
    <source>
        <strain evidence="1 2">CCMP1335</strain>
    </source>
</reference>
<evidence type="ECO:0000313" key="1">
    <source>
        <dbReference type="EMBL" id="EED92828.1"/>
    </source>
</evidence>
<dbReference type="GeneID" id="7453346"/>
<accession>B8BZ59</accession>
<dbReference type="OMA" id="HIDNMIP"/>
<sequence length="446" mass="51039">MCTRYPTLSSDDEIRDELREMGIDVFLPETRTEENTAQELEEFSTFVLFHERVRCLEILEHYLNFGGGSVGELQGGNNEYSIYRVSFPDTDDDGNEVDNATSKKKSRNAAIRLLQQFNNHTQQAKRHSNPLTMNKIQQYMLGMCNRRSQERCCMNYTSLGNFMLILSFGSSEGQVRHIDNMIPNLQICLYMSPSCPSTIVYAMDDADGQPVTDGNSLIEFWERSNKTVPQLVKEMLQTSGDRLLKKKWYTKYFAFWKTIDSHLNCFGKLYQAVSYQLGLRTDPGTTLIAGGNEIHAGPPHSGPRMFAFAIGRPDNPASDDVAVEDENDGEVQYSPVLLHIDVCCLFFTLLDYEYTTSEESGTINESKLFLMNVLMDLIRDYPMRAYLRQIDEERVGIRTWLEHVLDLIERGDSISTAVESAINSDEIFYTPDVVKRRSKKKRTKPK</sequence>
<proteinExistence type="predicted"/>
<dbReference type="HOGENOM" id="CLU_614691_0_0_1"/>
<evidence type="ECO:0000313" key="2">
    <source>
        <dbReference type="Proteomes" id="UP000001449"/>
    </source>
</evidence>
<dbReference type="Proteomes" id="UP000001449">
    <property type="component" value="Chromosome 4"/>
</dbReference>
<gene>
    <name evidence="1" type="ORF">THAPSDRAFT_4395</name>
</gene>
<dbReference type="RefSeq" id="XP_002289291.1">
    <property type="nucleotide sequence ID" value="XM_002289255.1"/>
</dbReference>